<dbReference type="GO" id="GO:0016192">
    <property type="term" value="P:vesicle-mediated transport"/>
    <property type="evidence" value="ECO:0007669"/>
    <property type="project" value="InterPro"/>
</dbReference>
<evidence type="ECO:0000256" key="16">
    <source>
        <dbReference type="PROSITE-ProRule" id="PRU01006"/>
    </source>
</evidence>
<dbReference type="FunFam" id="3.40.1090.10:FF:000002">
    <property type="entry name" value="Phospholipase A2"/>
    <property type="match status" value="2"/>
</dbReference>
<comment type="domain">
    <text evidence="17">The N-terminal C2 domain associates with lipid membranes upon calcium binding.</text>
</comment>
<dbReference type="InterPro" id="IPR019452">
    <property type="entry name" value="VPS39/TGF_beta_rcpt-assoc_1"/>
</dbReference>
<dbReference type="Pfam" id="PF00780">
    <property type="entry name" value="CNH"/>
    <property type="match status" value="1"/>
</dbReference>
<dbReference type="SUPFAM" id="SSF52151">
    <property type="entry name" value="FabD/lysophospholipase-like"/>
    <property type="match status" value="2"/>
</dbReference>
<feature type="transmembrane region" description="Helical" evidence="19">
    <location>
        <begin position="177"/>
        <end position="197"/>
    </location>
</feature>
<evidence type="ECO:0000256" key="3">
    <source>
        <dbReference type="ARBA" id="ARBA00004514"/>
    </source>
</evidence>
<evidence type="ECO:0000313" key="25">
    <source>
        <dbReference type="Proteomes" id="UP000710432"/>
    </source>
</evidence>
<feature type="compositionally biased region" description="Polar residues" evidence="18">
    <location>
        <begin position="363"/>
        <end position="378"/>
    </location>
</feature>
<evidence type="ECO:0000259" key="21">
    <source>
        <dbReference type="PROSITE" id="PS50004"/>
    </source>
</evidence>
<feature type="signal peptide" evidence="20">
    <location>
        <begin position="1"/>
        <end position="21"/>
    </location>
</feature>
<dbReference type="GO" id="GO:0047498">
    <property type="term" value="F:calcium-dependent phospholipase A2 activity"/>
    <property type="evidence" value="ECO:0007669"/>
    <property type="project" value="TreeGrafter"/>
</dbReference>
<feature type="chain" id="PRO_5035229657" description="Phospholipase A2" evidence="20">
    <location>
        <begin position="22"/>
        <end position="2813"/>
    </location>
</feature>
<evidence type="ECO:0000256" key="2">
    <source>
        <dbReference type="ARBA" id="ARBA00004170"/>
    </source>
</evidence>
<dbReference type="GO" id="GO:0005544">
    <property type="term" value="F:calcium-dependent phospholipid binding"/>
    <property type="evidence" value="ECO:0007669"/>
    <property type="project" value="TreeGrafter"/>
</dbReference>
<evidence type="ECO:0000256" key="12">
    <source>
        <dbReference type="ARBA" id="ARBA00023422"/>
    </source>
</evidence>
<evidence type="ECO:0000256" key="17">
    <source>
        <dbReference type="RuleBase" id="RU362102"/>
    </source>
</evidence>
<dbReference type="InterPro" id="IPR016035">
    <property type="entry name" value="Acyl_Trfase/lysoPLipase"/>
</dbReference>
<evidence type="ECO:0000256" key="15">
    <source>
        <dbReference type="PROSITE-ProRule" id="PRU00555"/>
    </source>
</evidence>
<evidence type="ECO:0000256" key="8">
    <source>
        <dbReference type="ARBA" id="ARBA00022837"/>
    </source>
</evidence>
<keyword evidence="8 17" id="KW-0106">Calcium</keyword>
<feature type="transmembrane region" description="Helical" evidence="19">
    <location>
        <begin position="265"/>
        <end position="284"/>
    </location>
</feature>
<dbReference type="Pfam" id="PF10366">
    <property type="entry name" value="Vps39_1"/>
    <property type="match status" value="1"/>
</dbReference>
<keyword evidence="6 17" id="KW-0479">Metal-binding</keyword>
<feature type="transmembrane region" description="Helical" evidence="19">
    <location>
        <begin position="143"/>
        <end position="165"/>
    </location>
</feature>
<accession>A0A8J6GQK5</accession>
<evidence type="ECO:0000256" key="11">
    <source>
        <dbReference type="ARBA" id="ARBA00023136"/>
    </source>
</evidence>
<gene>
    <name evidence="24" type="ORF">LTLLF_134510</name>
</gene>
<dbReference type="InterPro" id="IPR000008">
    <property type="entry name" value="C2_dom"/>
</dbReference>
<feature type="region of interest" description="Disordered" evidence="18">
    <location>
        <begin position="352"/>
        <end position="378"/>
    </location>
</feature>
<evidence type="ECO:0000256" key="18">
    <source>
        <dbReference type="SAM" id="MobiDB-lite"/>
    </source>
</evidence>
<dbReference type="InterPro" id="IPR002642">
    <property type="entry name" value="LysoPLipase_cat_dom"/>
</dbReference>
<dbReference type="GO" id="GO:0006886">
    <property type="term" value="P:intracellular protein transport"/>
    <property type="evidence" value="ECO:0007669"/>
    <property type="project" value="UniProtKB-UniRule"/>
</dbReference>
<dbReference type="GO" id="GO:0016020">
    <property type="term" value="C:membrane"/>
    <property type="evidence" value="ECO:0007669"/>
    <property type="project" value="UniProtKB-SubCell"/>
</dbReference>
<dbReference type="Gene3D" id="3.40.1090.10">
    <property type="entry name" value="Cytosolic phospholipase A2 catalytic domain"/>
    <property type="match status" value="2"/>
</dbReference>
<evidence type="ECO:0000259" key="22">
    <source>
        <dbReference type="PROSITE" id="PS50219"/>
    </source>
</evidence>
<dbReference type="PANTHER" id="PTHR10728">
    <property type="entry name" value="CYTOSOLIC PHOSPHOLIPASE A2"/>
    <property type="match status" value="1"/>
</dbReference>
<dbReference type="Pfam" id="PF18695">
    <property type="entry name" value="cPLA2_C2"/>
    <property type="match status" value="2"/>
</dbReference>
<feature type="domain" description="C2" evidence="21">
    <location>
        <begin position="1156"/>
        <end position="1289"/>
    </location>
</feature>
<comment type="subcellular location">
    <subcellularLocation>
        <location evidence="3">Cytoplasm</location>
        <location evidence="3">Cytosol</location>
    </subcellularLocation>
    <subcellularLocation>
        <location evidence="2">Membrane</location>
        <topology evidence="2">Peripheral membrane protein</topology>
    </subcellularLocation>
</comment>
<dbReference type="Pfam" id="PF06814">
    <property type="entry name" value="GOST_TM"/>
    <property type="match status" value="1"/>
</dbReference>
<comment type="catalytic activity">
    <reaction evidence="12">
        <text>a 1,2-diacyl-sn-glycero-3-phosphocholine + H2O = a 1-acyl-sn-glycero-3-phosphocholine + a fatty acid + H(+)</text>
        <dbReference type="Rhea" id="RHEA:15801"/>
        <dbReference type="ChEBI" id="CHEBI:15377"/>
        <dbReference type="ChEBI" id="CHEBI:15378"/>
        <dbReference type="ChEBI" id="CHEBI:28868"/>
        <dbReference type="ChEBI" id="CHEBI:57643"/>
        <dbReference type="ChEBI" id="CHEBI:58168"/>
        <dbReference type="EC" id="3.1.1.4"/>
    </reaction>
    <physiologicalReaction direction="left-to-right" evidence="12">
        <dbReference type="Rhea" id="RHEA:15802"/>
    </physiologicalReaction>
</comment>
<dbReference type="Pfam" id="PF01735">
    <property type="entry name" value="PLA2_B"/>
    <property type="match status" value="2"/>
</dbReference>
<name>A0A8J6GQK5_MICOH</name>
<dbReference type="PROSITE" id="PS50004">
    <property type="entry name" value="C2"/>
    <property type="match status" value="2"/>
</dbReference>
<keyword evidence="5 17" id="KW-0963">Cytoplasm</keyword>
<feature type="transmembrane region" description="Helical" evidence="19">
    <location>
        <begin position="304"/>
        <end position="321"/>
    </location>
</feature>
<dbReference type="EC" id="3.1.1.4" evidence="4 17"/>
<evidence type="ECO:0000256" key="14">
    <source>
        <dbReference type="ARBA" id="ARBA00048656"/>
    </source>
</evidence>
<evidence type="ECO:0000256" key="9">
    <source>
        <dbReference type="ARBA" id="ARBA00022963"/>
    </source>
</evidence>
<dbReference type="InterPro" id="IPR001180">
    <property type="entry name" value="CNH_dom"/>
</dbReference>
<evidence type="ECO:0000259" key="23">
    <source>
        <dbReference type="PROSITE" id="PS51210"/>
    </source>
</evidence>
<dbReference type="PANTHER" id="PTHR10728:SF31">
    <property type="entry name" value="CYTOSOLIC PHOSPHOLIPASE A2 DELTA"/>
    <property type="match status" value="1"/>
</dbReference>
<proteinExistence type="predicted"/>
<keyword evidence="19" id="KW-0812">Transmembrane</keyword>
<dbReference type="SMART" id="SM00239">
    <property type="entry name" value="C2"/>
    <property type="match status" value="2"/>
</dbReference>
<dbReference type="CDD" id="cd04036">
    <property type="entry name" value="C2_cPLA2"/>
    <property type="match status" value="1"/>
</dbReference>
<evidence type="ECO:0000256" key="6">
    <source>
        <dbReference type="ARBA" id="ARBA00022723"/>
    </source>
</evidence>
<keyword evidence="20" id="KW-0732">Signal</keyword>
<feature type="domain" description="C2" evidence="21">
    <location>
        <begin position="2036"/>
        <end position="2157"/>
    </location>
</feature>
<dbReference type="EMBL" id="JAATJU010021135">
    <property type="protein sequence ID" value="KAH0514609.1"/>
    <property type="molecule type" value="Genomic_DNA"/>
</dbReference>
<dbReference type="PROSITE" id="PS51210">
    <property type="entry name" value="PLA2C"/>
    <property type="match status" value="2"/>
</dbReference>
<dbReference type="InterPro" id="IPR000547">
    <property type="entry name" value="Clathrin_H-chain/VPS_repeat"/>
</dbReference>
<dbReference type="InterPro" id="IPR053937">
    <property type="entry name" value="GOST_TM"/>
</dbReference>
<dbReference type="GO" id="GO:0005509">
    <property type="term" value="F:calcium ion binding"/>
    <property type="evidence" value="ECO:0007669"/>
    <property type="project" value="InterPro"/>
</dbReference>
<dbReference type="Proteomes" id="UP000710432">
    <property type="component" value="Unassembled WGS sequence"/>
</dbReference>
<feature type="repeat" description="CHCR" evidence="16">
    <location>
        <begin position="937"/>
        <end position="1118"/>
    </location>
</feature>
<dbReference type="InterPro" id="IPR035892">
    <property type="entry name" value="C2_domain_sf"/>
</dbReference>
<evidence type="ECO:0000256" key="20">
    <source>
        <dbReference type="SAM" id="SignalP"/>
    </source>
</evidence>
<keyword evidence="9 15" id="KW-0442">Lipid degradation</keyword>
<dbReference type="FunFam" id="2.60.40.150:FF:000030">
    <property type="entry name" value="Phospholipase A2"/>
    <property type="match status" value="2"/>
</dbReference>
<dbReference type="InterPro" id="IPR040723">
    <property type="entry name" value="cPLA2_C2"/>
</dbReference>
<dbReference type="PROSITE" id="PS50219">
    <property type="entry name" value="CNH"/>
    <property type="match status" value="1"/>
</dbReference>
<dbReference type="SUPFAM" id="SSF49562">
    <property type="entry name" value="C2 domain (Calcium/lipid-binding domain, CaLB)"/>
    <property type="match status" value="2"/>
</dbReference>
<dbReference type="Gene3D" id="2.60.40.150">
    <property type="entry name" value="C2 domain"/>
    <property type="match status" value="2"/>
</dbReference>
<dbReference type="PROSITE" id="PS50236">
    <property type="entry name" value="CHCR"/>
    <property type="match status" value="1"/>
</dbReference>
<sequence length="2813" mass="318666">MAVAAWFQVSPVVFLLLGAQPFPLSFFGAGPAPVFAADRSKWHIPMPSATEVDTYLEKNLKDKKGLSGRYQTSSKLFQNCSELYKAQALHEPLQTWQDAPYIFIVHVDISSSKEPPKEDALSNLFIMTVEVKGPYEYLTLEDYPLMIFFMVMCIVYVLFGVLWLAWSACYWRDLLRIQFWIGAVIFLGMFEKAVFYAEFQNIRYKGESVQDALVLAELLSAVKRSLARTLVIIVSLGYGIVNLTQTMKLLKLRRNIVKLSLYRHFTNTLILAVAASIVFIIWTTMKFRIVTCQSDWRELWVDDAIWRLLFSMILFVIMILWRPSANNQRFAFSPLSEEDEEDEQKEPMLKESFEGMKMRSTKQEPNGNSKVNKTALPSSRSRTAAVKLRSHARRFRAGANPGKASPADRLPGCLGTPPGARDDLEFFYPKNPGSTEEWLLVGTKQGHLLLYRIRKDAENNIYVHDLLTFQQITTVSKAKGASLFTCDLQHTETGEEVLRMCVAVRKKLQLYFWKDREFHELQGDFSVPDVPKSMAWCENSICVGFKRDYYLIRVDGKGSIKELFPTGKQLEPLVAPLADGKVAVGQDDLTVVLNEEGICTQKCALNWTDIPVAMEHQPPYIVAVLPRYVEIRTLEPRLLVQSIELQRPRFITSGGSNIIYVASNHFVWRLIPVPMATQIQQLLQDKQFELALQLAEMKDDSDSEKQQQIHHIKNLYAFNLFCQKRFDESMQVFAKLGTDPTHVMGLYPDLLPTDYRKQLQYPNPLPTLSGAELEKAHLALIDYLTQKRSQLVKKLNDSDHQSSTSPLMEGTPTIKSKKKLLQIIDTTLLKCYLHTNVALVAPLLRLENNHCHIEESEHVLKKAHKYSELIILYEKKGLHEKALQVLVDQSKKANSPLKGHERTVQYLQHLGTENLHLIFSYSVWVLRDFPEDGLKIFTEDLPEVESLPRERVLNFLIENFKGLAIPYLEHIIHVWEETGSRFHNCLIQLYCEKVQSLMKDYLLSLPTGKNPVPAGEEMGELGEYRQKLLMFLEISSYYDPGRLICDFPFDGLLEERALLLGRMGKHEQALFIYVHVLKDMKMAKDIHCLGPIKLELLEPQANLQAALQVLELHYSKLDTTKAINLLPANTQINDIRIFLEKVLEENAQKKRFNQVLKNLLHAEFLRVQEERILHQQVKCIITEEKVCMVCKKKIGNSPCLEAHGHVSKADCYVQLWLPTASPSPSQTRTVTNCSDPEWNETFRYQVYSAVKNVLELTLGDKDILNSDQLSILRFDLSSLQPGKPHTKNFPLKQQESQELQVEFTLEKSQKPVSEVITNGVLVAQPCLKIQVTLKGDKTASLGEYGSRQIQLAVPGAYEKPQLVPLQQTREPDLPPTFTFHVNPVLNPKLHVELEEKLLVLQSDPNDELEAQTSKLRKADILISSLPLSQEKQHSVVLEVKFSLALGAPACPVVTQRGLGPTLASYLSTKGQSSEDLDLRLGFELCDGELEFLDKRKHVVSKALQRVMGLSEAPHCDQVPVIAVLGSGGGTRAMTSLYGSLAGLQELGLLDAVTYLSGVSGSTYIPSTDRCISTLYKNPSWSQEPLQGPIDRAADRVCSSKIGLMFPEQLRYYIREKEIWKSRGQTMSLTDLWGLVIEYFLNQGENPATLSDQQEIVSQGQNPYPIYASINVHTHFSGEDSAEWCEFTPYEVGFHKYGAYIPTELFGSEFFMGRLLRRWPEPRICYLQGMWGSAFAASLNEISLKMGGSGLGFLDWYKERVNVTDDCPKSQFQDPTRLPTMVITPQGPFSQAMLNLFTSRLTCARSFNFTRGLFLHKDYVTSVEFMARKDRHPDACPNKLTPMRDSLCLVDGGFAINSPFPLILQPRRAVDLIVSFDYPLEAPFQGLQMTEKYCLDRGIPFPRIEVEPEDLENPRECYLFTKAEDPRSPIVLHFPLVNRTFRTHLAPDKERQTAEEKAFGDFVINGPDTPYGMMDFTYEPKEFDRLVELSRYNVMNNKETIKRALQLALDRRQAGEKVGGQPGGRWTLHLVGTRPLSCDTALECCSEERVVVLRCPLFTVQLLAALNESRGGVRGHADPYVTLLLPTAPGVKFKTQTVTNSSHPVWNETFSFLIQSQVKNILELSIYDEDLIMKDDICFKVSYDVSEILPGQLIQKTFRLNPQGPEELDVEFLVEKALDPPENLITNNVLVARELSRLDVCLDRAGGATMAAGQDKLELELELELKGSYEGTQTFALDTASTVSFHYMRGQDTELTGCLRAPEVKLQLRTDGCPKELAVRLGCGLCPEEQAFLGRRKQVVAAALKQALQLDKDLKEEEVPIVGIMAEGGGVRAMTSLYGHLLALQKLGLLDCVTYFSGISGSTWAMAHLYQDPEWSQRDLEGPISHAREHVAKSLWSEFLPEHLASYHQALKLRAEQGYSTTIADLWSLVLEFKLHGQVTDQKLSGQRAALERGQNPLPLYLSLNVKKNNLDTLHFKEWVEFSPYEVGFLKYGGFVPPELFGSEFFMGRLMKRLPESQICFLEGIWSNIFSVNLMDIWYDVISGKDWKNVIVDVRHSEEPSASAGTSSCVETSWLQPGTALAQAFKGFLNSRPFYQRSANFLHGLQLHRGYRNQKNFSTWADCHLDNTPNQLTPQDTQLCLVDAGYFINNSCPSMIRSGRQVDLILSFGYSQFSPLEGLLQSEKYCRAQGLPFPHVEPSPEDQCQPQECHLFLDPTCPEAPVLLHFPLVNDSFKDHSAPGVRRSPAELEAGQVDLTGEASPYFMYNMAYKEEDFDRLLQLTDYNMRNNQGTVLQALKTVLKRRAPEAKPLEMQT</sequence>
<feature type="domain" description="PLA2c" evidence="23">
    <location>
        <begin position="1470"/>
        <end position="2051"/>
    </location>
</feature>
<keyword evidence="19" id="KW-1133">Transmembrane helix</keyword>
<dbReference type="GO" id="GO:0046475">
    <property type="term" value="P:glycerophospholipid catabolic process"/>
    <property type="evidence" value="ECO:0007669"/>
    <property type="project" value="TreeGrafter"/>
</dbReference>
<feature type="transmembrane region" description="Helical" evidence="19">
    <location>
        <begin position="225"/>
        <end position="244"/>
    </location>
</feature>
<evidence type="ECO:0000256" key="19">
    <source>
        <dbReference type="SAM" id="Phobius"/>
    </source>
</evidence>
<feature type="domain" description="PLA2c" evidence="23">
    <location>
        <begin position="2271"/>
        <end position="2813"/>
    </location>
</feature>
<dbReference type="SMART" id="SM00022">
    <property type="entry name" value="PLAc"/>
    <property type="match status" value="1"/>
</dbReference>
<reference evidence="24" key="1">
    <citation type="submission" date="2020-03" db="EMBL/GenBank/DDBJ databases">
        <title>Studies in the Genomics of Life Span.</title>
        <authorList>
            <person name="Glass D."/>
        </authorList>
    </citation>
    <scope>NUCLEOTIDE SEQUENCE</scope>
    <source>
        <strain evidence="24">LTLLF</strain>
        <tissue evidence="24">Muscle</tissue>
    </source>
</reference>
<dbReference type="InterPro" id="IPR041847">
    <property type="entry name" value="C2_cPLA2"/>
</dbReference>
<evidence type="ECO:0000256" key="10">
    <source>
        <dbReference type="ARBA" id="ARBA00023098"/>
    </source>
</evidence>
<keyword evidence="10 15" id="KW-0443">Lipid metabolism</keyword>
<evidence type="ECO:0000256" key="1">
    <source>
        <dbReference type="ARBA" id="ARBA00001913"/>
    </source>
</evidence>
<keyword evidence="11 19" id="KW-0472">Membrane</keyword>
<comment type="catalytic activity">
    <reaction evidence="14">
        <text>1-hexadecanoyl-sn-glycero-3-phosphocholine + H2O = sn-glycerol 3-phosphocholine + hexadecanoate + H(+)</text>
        <dbReference type="Rhea" id="RHEA:40435"/>
        <dbReference type="ChEBI" id="CHEBI:7896"/>
        <dbReference type="ChEBI" id="CHEBI:15377"/>
        <dbReference type="ChEBI" id="CHEBI:15378"/>
        <dbReference type="ChEBI" id="CHEBI:16870"/>
        <dbReference type="ChEBI" id="CHEBI:72998"/>
    </reaction>
    <physiologicalReaction direction="left-to-right" evidence="14">
        <dbReference type="Rhea" id="RHEA:40436"/>
    </physiologicalReaction>
</comment>
<evidence type="ECO:0000256" key="7">
    <source>
        <dbReference type="ARBA" id="ARBA00022801"/>
    </source>
</evidence>
<evidence type="ECO:0000313" key="24">
    <source>
        <dbReference type="EMBL" id="KAH0514609.1"/>
    </source>
</evidence>
<evidence type="ECO:0000256" key="4">
    <source>
        <dbReference type="ARBA" id="ARBA00013278"/>
    </source>
</evidence>
<dbReference type="Pfam" id="PF00168">
    <property type="entry name" value="C2"/>
    <property type="match status" value="2"/>
</dbReference>
<evidence type="ECO:0000256" key="5">
    <source>
        <dbReference type="ARBA" id="ARBA00022490"/>
    </source>
</evidence>
<comment type="cofactor">
    <cofactor evidence="1">
        <name>Ca(2+)</name>
        <dbReference type="ChEBI" id="CHEBI:29108"/>
    </cofactor>
</comment>
<protein>
    <recommendedName>
        <fullName evidence="4 17">Phospholipase A2</fullName>
        <ecNumber evidence="4 17">3.1.1.4</ecNumber>
    </recommendedName>
</protein>
<evidence type="ECO:0000256" key="13">
    <source>
        <dbReference type="ARBA" id="ARBA00048373"/>
    </source>
</evidence>
<feature type="domain" description="CNH" evidence="22">
    <location>
        <begin position="380"/>
        <end position="658"/>
    </location>
</feature>
<comment type="caution">
    <text evidence="24">The sequence shown here is derived from an EMBL/GenBank/DDBJ whole genome shotgun (WGS) entry which is preliminary data.</text>
</comment>
<keyword evidence="7 15" id="KW-0378">Hydrolase</keyword>
<organism evidence="24 25">
    <name type="scientific">Microtus ochrogaster</name>
    <name type="common">Prairie vole</name>
    <dbReference type="NCBI Taxonomy" id="79684"/>
    <lineage>
        <taxon>Eukaryota</taxon>
        <taxon>Metazoa</taxon>
        <taxon>Chordata</taxon>
        <taxon>Craniata</taxon>
        <taxon>Vertebrata</taxon>
        <taxon>Euteleostomi</taxon>
        <taxon>Mammalia</taxon>
        <taxon>Eutheria</taxon>
        <taxon>Euarchontoglires</taxon>
        <taxon>Glires</taxon>
        <taxon>Rodentia</taxon>
        <taxon>Myomorpha</taxon>
        <taxon>Muroidea</taxon>
        <taxon>Cricetidae</taxon>
        <taxon>Arvicolinae</taxon>
        <taxon>Microtus</taxon>
    </lineage>
</organism>
<comment type="catalytic activity">
    <reaction evidence="13">
        <text>1-hexadecanoyl-2-(5Z,8Z,11Z,14Z-eicosatetraenoyl)-sn-glycero-3-phosphocholine + H2O = 1-hexadecanoyl-sn-glycero-3-phosphocholine + (5Z,8Z,11Z,14Z)-eicosatetraenoate + H(+)</text>
        <dbReference type="Rhea" id="RHEA:40427"/>
        <dbReference type="ChEBI" id="CHEBI:15377"/>
        <dbReference type="ChEBI" id="CHEBI:15378"/>
        <dbReference type="ChEBI" id="CHEBI:32395"/>
        <dbReference type="ChEBI" id="CHEBI:72998"/>
        <dbReference type="ChEBI" id="CHEBI:73003"/>
    </reaction>
    <physiologicalReaction direction="left-to-right" evidence="13">
        <dbReference type="Rhea" id="RHEA:40428"/>
    </physiologicalReaction>
</comment>
<dbReference type="GO" id="GO:0012505">
    <property type="term" value="C:endomembrane system"/>
    <property type="evidence" value="ECO:0007669"/>
    <property type="project" value="UniProtKB-ARBA"/>
</dbReference>
<dbReference type="GO" id="GO:0005829">
    <property type="term" value="C:cytosol"/>
    <property type="evidence" value="ECO:0007669"/>
    <property type="project" value="UniProtKB-SubCell"/>
</dbReference>